<accession>A0ABY7VYK1</accession>
<proteinExistence type="inferred from homology"/>
<comment type="similarity">
    <text evidence="1 3">Belongs to the pseudouridine synthase RluA family.</text>
</comment>
<dbReference type="NCBIfam" id="TIGR00005">
    <property type="entry name" value="rluA_subfam"/>
    <property type="match status" value="1"/>
</dbReference>
<dbReference type="EC" id="5.4.99.-" evidence="3"/>
<sequence>MEIPEGFTHGWVVDEISECQRLDRYISVQLPDRSRTFLQKSLKEGAFELIRSGAKLPARISENVIEGDLVYYKMPDEQEESALLPEDIPLDIIYEDDDILVVNKPAGMVVHPGAGNHSGTLVNALLGRDLATFSSMDEGNSRPGIVHRLDKETSGVIIVAKSAKNLDKLSRSFARRDVEKYYVALCRGTIRVGRDTIKTNIGRSRSNRQKMENTNDANRGKEAISHYKVLADNNGASLVKLKIDTGRTHQIRVHMAGINHPIVGDKFYGVRRLDEKESPDRHILHAWRTRIIHPGTQEIMTFTAPLQDDFKEICDNFGIKFDA</sequence>
<dbReference type="Pfam" id="PF00849">
    <property type="entry name" value="PseudoU_synth_2"/>
    <property type="match status" value="1"/>
</dbReference>
<dbReference type="PANTHER" id="PTHR21600:SF44">
    <property type="entry name" value="RIBOSOMAL LARGE SUBUNIT PSEUDOURIDINE SYNTHASE D"/>
    <property type="match status" value="1"/>
</dbReference>
<reference evidence="5 6" key="1">
    <citation type="submission" date="2023-02" db="EMBL/GenBank/DDBJ databases">
        <title>Genome sequence of Lentisphaera profundi SAORIC-696.</title>
        <authorList>
            <person name="Kim e."/>
            <person name="Cho J.-C."/>
            <person name="Choi A."/>
            <person name="Kang I."/>
        </authorList>
    </citation>
    <scope>NUCLEOTIDE SEQUENCE [LARGE SCALE GENOMIC DNA]</scope>
    <source>
        <strain evidence="5 6">SAORIC-696</strain>
    </source>
</reference>
<evidence type="ECO:0000256" key="1">
    <source>
        <dbReference type="ARBA" id="ARBA00010876"/>
    </source>
</evidence>
<evidence type="ECO:0000256" key="2">
    <source>
        <dbReference type="ARBA" id="ARBA00023235"/>
    </source>
</evidence>
<organism evidence="5 6">
    <name type="scientific">Lentisphaera profundi</name>
    <dbReference type="NCBI Taxonomy" id="1658616"/>
    <lineage>
        <taxon>Bacteria</taxon>
        <taxon>Pseudomonadati</taxon>
        <taxon>Lentisphaerota</taxon>
        <taxon>Lentisphaeria</taxon>
        <taxon>Lentisphaerales</taxon>
        <taxon>Lentisphaeraceae</taxon>
        <taxon>Lentisphaera</taxon>
    </lineage>
</organism>
<evidence type="ECO:0000256" key="3">
    <source>
        <dbReference type="RuleBase" id="RU362028"/>
    </source>
</evidence>
<dbReference type="PROSITE" id="PS01129">
    <property type="entry name" value="PSI_RLU"/>
    <property type="match status" value="1"/>
</dbReference>
<dbReference type="InterPro" id="IPR036986">
    <property type="entry name" value="S4_RNA-bd_sf"/>
</dbReference>
<comment type="function">
    <text evidence="3">Responsible for synthesis of pseudouridine from uracil.</text>
</comment>
<dbReference type="RefSeq" id="WP_274152523.1">
    <property type="nucleotide sequence ID" value="NZ_CP117812.1"/>
</dbReference>
<feature type="domain" description="Pseudouridine synthase RsuA/RluA-like" evidence="4">
    <location>
        <begin position="98"/>
        <end position="256"/>
    </location>
</feature>
<evidence type="ECO:0000259" key="4">
    <source>
        <dbReference type="Pfam" id="PF00849"/>
    </source>
</evidence>
<keyword evidence="6" id="KW-1185">Reference proteome</keyword>
<comment type="catalytic activity">
    <reaction evidence="3">
        <text>a uridine in RNA = a pseudouridine in RNA</text>
        <dbReference type="Rhea" id="RHEA:48348"/>
        <dbReference type="Rhea" id="RHEA-COMP:12068"/>
        <dbReference type="Rhea" id="RHEA-COMP:12069"/>
        <dbReference type="ChEBI" id="CHEBI:65314"/>
        <dbReference type="ChEBI" id="CHEBI:65315"/>
    </reaction>
</comment>
<dbReference type="InterPro" id="IPR050188">
    <property type="entry name" value="RluA_PseudoU_synthase"/>
</dbReference>
<evidence type="ECO:0000313" key="5">
    <source>
        <dbReference type="EMBL" id="WDE97871.1"/>
    </source>
</evidence>
<dbReference type="InterPro" id="IPR006225">
    <property type="entry name" value="PsdUridine_synth_RluC/D"/>
</dbReference>
<gene>
    <name evidence="5" type="ORF">PQO03_18765</name>
</gene>
<dbReference type="PANTHER" id="PTHR21600">
    <property type="entry name" value="MITOCHONDRIAL RNA PSEUDOURIDINE SYNTHASE"/>
    <property type="match status" value="1"/>
</dbReference>
<dbReference type="Gene3D" id="3.30.2350.10">
    <property type="entry name" value="Pseudouridine synthase"/>
    <property type="match status" value="1"/>
</dbReference>
<dbReference type="Proteomes" id="UP001214250">
    <property type="component" value="Chromosome 2"/>
</dbReference>
<dbReference type="EMBL" id="CP117812">
    <property type="protein sequence ID" value="WDE97871.1"/>
    <property type="molecule type" value="Genomic_DNA"/>
</dbReference>
<dbReference type="Gene3D" id="3.10.290.10">
    <property type="entry name" value="RNA-binding S4 domain"/>
    <property type="match status" value="1"/>
</dbReference>
<dbReference type="CDD" id="cd02869">
    <property type="entry name" value="PseudoU_synth_RluA_like"/>
    <property type="match status" value="1"/>
</dbReference>
<evidence type="ECO:0000313" key="6">
    <source>
        <dbReference type="Proteomes" id="UP001214250"/>
    </source>
</evidence>
<name>A0ABY7VYK1_9BACT</name>
<dbReference type="SUPFAM" id="SSF55120">
    <property type="entry name" value="Pseudouridine synthase"/>
    <property type="match status" value="1"/>
</dbReference>
<dbReference type="InterPro" id="IPR020103">
    <property type="entry name" value="PsdUridine_synth_cat_dom_sf"/>
</dbReference>
<dbReference type="InterPro" id="IPR006224">
    <property type="entry name" value="PsdUridine_synth_RluA-like_CS"/>
</dbReference>
<dbReference type="InterPro" id="IPR006145">
    <property type="entry name" value="PsdUridine_synth_RsuA/RluA"/>
</dbReference>
<protein>
    <recommendedName>
        <fullName evidence="3">Pseudouridine synthase</fullName>
        <ecNumber evidence="3">5.4.99.-</ecNumber>
    </recommendedName>
</protein>
<keyword evidence="2 3" id="KW-0413">Isomerase</keyword>